<keyword evidence="2 5" id="KW-0812">Transmembrane</keyword>
<dbReference type="STRING" id="451379.A0A0N5ANR9"/>
<dbReference type="PROSITE" id="PS00237">
    <property type="entry name" value="G_PROTEIN_RECEP_F1_1"/>
    <property type="match status" value="1"/>
</dbReference>
<evidence type="ECO:0000256" key="3">
    <source>
        <dbReference type="ARBA" id="ARBA00022989"/>
    </source>
</evidence>
<feature type="transmembrane region" description="Helical" evidence="5">
    <location>
        <begin position="132"/>
        <end position="152"/>
    </location>
</feature>
<dbReference type="WBParaSite" id="SMUV_0000626601-mRNA-1">
    <property type="protein sequence ID" value="SMUV_0000626601-mRNA-1"/>
    <property type="gene ID" value="SMUV_0000626601"/>
</dbReference>
<proteinExistence type="predicted"/>
<keyword evidence="4 5" id="KW-0472">Membrane</keyword>
<evidence type="ECO:0000256" key="2">
    <source>
        <dbReference type="ARBA" id="ARBA00022692"/>
    </source>
</evidence>
<protein>
    <submittedName>
        <fullName evidence="8">G_PROTEIN_RECEP_F1_2 domain-containing protein</fullName>
    </submittedName>
</protein>
<feature type="transmembrane region" description="Helical" evidence="5">
    <location>
        <begin position="246"/>
        <end position="267"/>
    </location>
</feature>
<dbReference type="Proteomes" id="UP000046393">
    <property type="component" value="Unplaced"/>
</dbReference>
<reference evidence="8" key="1">
    <citation type="submission" date="2017-02" db="UniProtKB">
        <authorList>
            <consortium name="WormBaseParasite"/>
        </authorList>
    </citation>
    <scope>IDENTIFICATION</scope>
</reference>
<dbReference type="PANTHER" id="PTHR46641:SF14">
    <property type="entry name" value="G-PROTEIN COUPLED RECEPTORS FAMILY 1 PROFILE DOMAIN-CONTAINING PROTEIN"/>
    <property type="match status" value="1"/>
</dbReference>
<dbReference type="GO" id="GO:0004930">
    <property type="term" value="F:G protein-coupled receptor activity"/>
    <property type="evidence" value="ECO:0007669"/>
    <property type="project" value="InterPro"/>
</dbReference>
<dbReference type="InterPro" id="IPR000276">
    <property type="entry name" value="GPCR_Rhodpsn"/>
</dbReference>
<keyword evidence="7" id="KW-1185">Reference proteome</keyword>
<evidence type="ECO:0000256" key="5">
    <source>
        <dbReference type="SAM" id="Phobius"/>
    </source>
</evidence>
<dbReference type="GO" id="GO:0016020">
    <property type="term" value="C:membrane"/>
    <property type="evidence" value="ECO:0007669"/>
    <property type="project" value="UniProtKB-SubCell"/>
</dbReference>
<evidence type="ECO:0000256" key="4">
    <source>
        <dbReference type="ARBA" id="ARBA00023136"/>
    </source>
</evidence>
<name>A0A0N5ANR9_9BILA</name>
<keyword evidence="3 5" id="KW-1133">Transmembrane helix</keyword>
<dbReference type="Gene3D" id="1.20.1070.10">
    <property type="entry name" value="Rhodopsin 7-helix transmembrane proteins"/>
    <property type="match status" value="1"/>
</dbReference>
<dbReference type="CDD" id="cd14978">
    <property type="entry name" value="7tmA_FMRFamide_R-like"/>
    <property type="match status" value="1"/>
</dbReference>
<sequence>LFQKFAEVISYILNGFFTAFFVFTGVFLNVICVIIHAKYNRRNTPIIHYYLIALTGWQTALLINAFFLYSFPTLMLGRIEQGGYAYVYPIAYTLANATHTATVWIVLMLTIDRYFALCRPLTHHVGGGRSRTKWLVILSSIFAVVFCMPRYFEICVVTACESDGTNCFPMIIQTNFSSNPTYFKIYRIALVTLTVTVLPCVLIFIFTLTISCELRRAYLRRKSLCPKTSDQAVRTRKLEMRKDRKANIMLVLVIAKFLLSDVLPTVADVVELVMGSEVFNVSSTATILVAISNFLLVVNCSTNFWVFLLWGKHFRDMFKELMVTVISCAKLSPFSKRSVSLLELISLRCSSSVFYCF</sequence>
<feature type="transmembrane region" description="Helical" evidence="5">
    <location>
        <begin position="185"/>
        <end position="212"/>
    </location>
</feature>
<evidence type="ECO:0000313" key="7">
    <source>
        <dbReference type="Proteomes" id="UP000046393"/>
    </source>
</evidence>
<evidence type="ECO:0000313" key="8">
    <source>
        <dbReference type="WBParaSite" id="SMUV_0000626601-mRNA-1"/>
    </source>
</evidence>
<dbReference type="AlphaFoldDB" id="A0A0N5ANR9"/>
<feature type="transmembrane region" description="Helical" evidence="5">
    <location>
        <begin position="12"/>
        <end position="35"/>
    </location>
</feature>
<dbReference type="SUPFAM" id="SSF81321">
    <property type="entry name" value="Family A G protein-coupled receptor-like"/>
    <property type="match status" value="1"/>
</dbReference>
<dbReference type="InterPro" id="IPR017452">
    <property type="entry name" value="GPCR_Rhodpsn_7TM"/>
</dbReference>
<feature type="transmembrane region" description="Helical" evidence="5">
    <location>
        <begin position="47"/>
        <end position="70"/>
    </location>
</feature>
<evidence type="ECO:0000256" key="1">
    <source>
        <dbReference type="ARBA" id="ARBA00004370"/>
    </source>
</evidence>
<dbReference type="PANTHER" id="PTHR46641">
    <property type="entry name" value="FMRFAMIDE RECEPTOR-RELATED"/>
    <property type="match status" value="1"/>
</dbReference>
<feature type="transmembrane region" description="Helical" evidence="5">
    <location>
        <begin position="90"/>
        <end position="111"/>
    </location>
</feature>
<dbReference type="InterPro" id="IPR052954">
    <property type="entry name" value="GPCR-Ligand_Int"/>
</dbReference>
<dbReference type="PROSITE" id="PS50262">
    <property type="entry name" value="G_PROTEIN_RECEP_F1_2"/>
    <property type="match status" value="1"/>
</dbReference>
<organism evidence="7 8">
    <name type="scientific">Syphacia muris</name>
    <dbReference type="NCBI Taxonomy" id="451379"/>
    <lineage>
        <taxon>Eukaryota</taxon>
        <taxon>Metazoa</taxon>
        <taxon>Ecdysozoa</taxon>
        <taxon>Nematoda</taxon>
        <taxon>Chromadorea</taxon>
        <taxon>Rhabditida</taxon>
        <taxon>Spirurina</taxon>
        <taxon>Oxyuridomorpha</taxon>
        <taxon>Oxyuroidea</taxon>
        <taxon>Oxyuridae</taxon>
        <taxon>Syphacia</taxon>
    </lineage>
</organism>
<dbReference type="Pfam" id="PF00001">
    <property type="entry name" value="7tm_1"/>
    <property type="match status" value="1"/>
</dbReference>
<feature type="transmembrane region" description="Helical" evidence="5">
    <location>
        <begin position="287"/>
        <end position="310"/>
    </location>
</feature>
<comment type="subcellular location">
    <subcellularLocation>
        <location evidence="1">Membrane</location>
    </subcellularLocation>
</comment>
<evidence type="ECO:0000259" key="6">
    <source>
        <dbReference type="PROSITE" id="PS50262"/>
    </source>
</evidence>
<feature type="domain" description="G-protein coupled receptors family 1 profile" evidence="6">
    <location>
        <begin position="28"/>
        <end position="307"/>
    </location>
</feature>
<accession>A0A0N5ANR9</accession>